<organism evidence="7">
    <name type="scientific">Serpula lacrymans var. lacrymans (strain S7.9)</name>
    <name type="common">Dry rot fungus</name>
    <dbReference type="NCBI Taxonomy" id="578457"/>
    <lineage>
        <taxon>Eukaryota</taxon>
        <taxon>Fungi</taxon>
        <taxon>Dikarya</taxon>
        <taxon>Basidiomycota</taxon>
        <taxon>Agaricomycotina</taxon>
        <taxon>Agaricomycetes</taxon>
        <taxon>Agaricomycetidae</taxon>
        <taxon>Boletales</taxon>
        <taxon>Coniophorineae</taxon>
        <taxon>Serpulaceae</taxon>
        <taxon>Serpula</taxon>
    </lineage>
</organism>
<dbReference type="GO" id="GO:0006397">
    <property type="term" value="P:mRNA processing"/>
    <property type="evidence" value="ECO:0007669"/>
    <property type="project" value="UniProtKB-KW"/>
</dbReference>
<evidence type="ECO:0000259" key="5">
    <source>
        <dbReference type="PROSITE" id="PS50158"/>
    </source>
</evidence>
<feature type="chain" id="PRO_5003376349" description="CCHC-type domain-containing protein" evidence="4">
    <location>
        <begin position="31"/>
        <end position="480"/>
    </location>
</feature>
<accession>F8P7D3</accession>
<dbReference type="InterPro" id="IPR005162">
    <property type="entry name" value="Retrotrans_gag_dom"/>
</dbReference>
<keyword evidence="2" id="KW-0479">Metal-binding</keyword>
<keyword evidence="1" id="KW-0507">mRNA processing</keyword>
<dbReference type="Pfam" id="PF00098">
    <property type="entry name" value="zf-CCHC"/>
    <property type="match status" value="1"/>
</dbReference>
<reference evidence="7" key="1">
    <citation type="journal article" date="2011" name="Science">
        <title>The plant cell wall-decomposing machinery underlies the functional diversity of forest fungi.</title>
        <authorList>
            <person name="Eastwood D.C."/>
            <person name="Floudas D."/>
            <person name="Binder M."/>
            <person name="Majcherczyk A."/>
            <person name="Schneider P."/>
            <person name="Aerts A."/>
            <person name="Asiegbu F.O."/>
            <person name="Baker S.E."/>
            <person name="Barry K."/>
            <person name="Bendiksby M."/>
            <person name="Blumentritt M."/>
            <person name="Coutinho P.M."/>
            <person name="Cullen D."/>
            <person name="de Vries R.P."/>
            <person name="Gathman A."/>
            <person name="Goodell B."/>
            <person name="Henrissat B."/>
            <person name="Ihrmark K."/>
            <person name="Kauserud H."/>
            <person name="Kohler A."/>
            <person name="LaButti K."/>
            <person name="Lapidus A."/>
            <person name="Lavin J.L."/>
            <person name="Lee Y.-H."/>
            <person name="Lindquist E."/>
            <person name="Lilly W."/>
            <person name="Lucas S."/>
            <person name="Morin E."/>
            <person name="Murat C."/>
            <person name="Oguiza J.A."/>
            <person name="Park J."/>
            <person name="Pisabarro A.G."/>
            <person name="Riley R."/>
            <person name="Rosling A."/>
            <person name="Salamov A."/>
            <person name="Schmidt O."/>
            <person name="Schmutz J."/>
            <person name="Skrede I."/>
            <person name="Stenlid J."/>
            <person name="Wiebenga A."/>
            <person name="Xie X."/>
            <person name="Kuees U."/>
            <person name="Hibbett D.S."/>
            <person name="Hoffmeister D."/>
            <person name="Hoegberg N."/>
            <person name="Martin F."/>
            <person name="Grigoriev I.V."/>
            <person name="Watkinson S.C."/>
        </authorList>
    </citation>
    <scope>NUCLEOTIDE SEQUENCE [LARGE SCALE GENOMIC DNA]</scope>
    <source>
        <strain evidence="7">S7.9</strain>
    </source>
</reference>
<sequence length="480" mass="54327">MSVVRYRKYYLVYMLLLMHFTSLCATLVNATKSTFCAEVAKDVGDAIFKTRACNGELAEYREKDDQEVYADQLAHIKKGCLVRPRQDIHSDGSRIEGSHKGWNSLMRSHASGIEVFSALGHNFVTHHNIHVELKSQNLDPFISSTYGTHHVFTPINSNEIFGLVSSENTTTFGGLLDIKHEELKDMEDPNAKTLLQLASEILIIDITELQTNPPVATPSVEKKFNKKVEVIADPGAFEGDRAQFTEWWIKLQIWVKANWDAFANNFEVATAVLSRLKGPVAGRYAQVRLQECYTVGVWPTWDDLKKKIEKYFKPQAERDWAHQQIRSFKQGNMRTDDYVTRFLALSIQGGLGNEHAVELLERNVKPRIAEQIYLQDTRNENLALAAEEVRRIGRAMELYQMHQGGRSTTKNNKTQRRPGSSNQHKHSHGFKLFGLQPGQGAPMDIGAVQGGQMRRFQGNCYNCGQEGHMSRDCRKGAQAA</sequence>
<feature type="compositionally biased region" description="Polar residues" evidence="3">
    <location>
        <begin position="405"/>
        <end position="422"/>
    </location>
</feature>
<dbReference type="InterPro" id="IPR036875">
    <property type="entry name" value="Znf_CCHC_sf"/>
</dbReference>
<dbReference type="AlphaFoldDB" id="F8P7D3"/>
<gene>
    <name evidence="6" type="ORF">SERLADRAFT_441699</name>
</gene>
<dbReference type="OrthoDB" id="5984281at2759"/>
<protein>
    <recommendedName>
        <fullName evidence="5">CCHC-type domain-containing protein</fullName>
    </recommendedName>
</protein>
<dbReference type="RefSeq" id="XP_007322306.1">
    <property type="nucleotide sequence ID" value="XM_007322244.1"/>
</dbReference>
<proteinExistence type="predicted"/>
<keyword evidence="2" id="KW-0862">Zinc</keyword>
<evidence type="ECO:0000256" key="3">
    <source>
        <dbReference type="SAM" id="MobiDB-lite"/>
    </source>
</evidence>
<keyword evidence="4" id="KW-0732">Signal</keyword>
<dbReference type="SMART" id="SM00343">
    <property type="entry name" value="ZnF_C2HC"/>
    <property type="match status" value="1"/>
</dbReference>
<keyword evidence="2" id="KW-0863">Zinc-finger</keyword>
<dbReference type="Gene3D" id="4.10.60.10">
    <property type="entry name" value="Zinc finger, CCHC-type"/>
    <property type="match status" value="1"/>
</dbReference>
<feature type="signal peptide" evidence="4">
    <location>
        <begin position="1"/>
        <end position="30"/>
    </location>
</feature>
<dbReference type="GeneID" id="18815572"/>
<evidence type="ECO:0000256" key="2">
    <source>
        <dbReference type="PROSITE-ProRule" id="PRU00047"/>
    </source>
</evidence>
<dbReference type="GO" id="GO:0008270">
    <property type="term" value="F:zinc ion binding"/>
    <property type="evidence" value="ECO:0007669"/>
    <property type="project" value="UniProtKB-KW"/>
</dbReference>
<name>F8P7D3_SERL9</name>
<dbReference type="EMBL" id="GL945439">
    <property type="protein sequence ID" value="EGO21349.1"/>
    <property type="molecule type" value="Genomic_DNA"/>
</dbReference>
<dbReference type="GO" id="GO:0003676">
    <property type="term" value="F:nucleic acid binding"/>
    <property type="evidence" value="ECO:0007669"/>
    <property type="project" value="InterPro"/>
</dbReference>
<dbReference type="SUPFAM" id="SSF57756">
    <property type="entry name" value="Retrovirus zinc finger-like domains"/>
    <property type="match status" value="1"/>
</dbReference>
<dbReference type="HOGENOM" id="CLU_568777_0_0_1"/>
<dbReference type="InterPro" id="IPR001878">
    <property type="entry name" value="Znf_CCHC"/>
</dbReference>
<evidence type="ECO:0000313" key="6">
    <source>
        <dbReference type="EMBL" id="EGO21349.1"/>
    </source>
</evidence>
<evidence type="ECO:0000256" key="4">
    <source>
        <dbReference type="SAM" id="SignalP"/>
    </source>
</evidence>
<dbReference type="PROSITE" id="PS50158">
    <property type="entry name" value="ZF_CCHC"/>
    <property type="match status" value="1"/>
</dbReference>
<evidence type="ECO:0000256" key="1">
    <source>
        <dbReference type="ARBA" id="ARBA00022664"/>
    </source>
</evidence>
<dbReference type="Pfam" id="PF03732">
    <property type="entry name" value="Retrotrans_gag"/>
    <property type="match status" value="1"/>
</dbReference>
<dbReference type="Proteomes" id="UP000008064">
    <property type="component" value="Unassembled WGS sequence"/>
</dbReference>
<feature type="region of interest" description="Disordered" evidence="3">
    <location>
        <begin position="402"/>
        <end position="428"/>
    </location>
</feature>
<dbReference type="KEGG" id="sla:SERLADRAFT_441699"/>
<feature type="domain" description="CCHC-type" evidence="5">
    <location>
        <begin position="460"/>
        <end position="475"/>
    </location>
</feature>
<evidence type="ECO:0000313" key="7">
    <source>
        <dbReference type="Proteomes" id="UP000008064"/>
    </source>
</evidence>